<dbReference type="PANTHER" id="PTHR22977">
    <property type="entry name" value="COX ASSEMBLY MITOCHONDRIAL PROTEIN"/>
    <property type="match status" value="1"/>
</dbReference>
<evidence type="ECO:0000256" key="2">
    <source>
        <dbReference type="ARBA" id="ARBA00023157"/>
    </source>
</evidence>
<evidence type="ECO:0000313" key="5">
    <source>
        <dbReference type="EMBL" id="CCX31369.1"/>
    </source>
</evidence>
<comment type="function">
    <text evidence="3">Required for mitochondrial cytochrome c oxidase (COX) assembly and respiration.</text>
</comment>
<keyword evidence="3" id="KW-0143">Chaperone</keyword>
<evidence type="ECO:0000256" key="3">
    <source>
        <dbReference type="RuleBase" id="RU364104"/>
    </source>
</evidence>
<organism evidence="5 6">
    <name type="scientific">Pyronema omphalodes (strain CBS 100304)</name>
    <name type="common">Pyronema confluens</name>
    <dbReference type="NCBI Taxonomy" id="1076935"/>
    <lineage>
        <taxon>Eukaryota</taxon>
        <taxon>Fungi</taxon>
        <taxon>Dikarya</taxon>
        <taxon>Ascomycota</taxon>
        <taxon>Pezizomycotina</taxon>
        <taxon>Pezizomycetes</taxon>
        <taxon>Pezizales</taxon>
        <taxon>Pyronemataceae</taxon>
        <taxon>Pyronema</taxon>
    </lineage>
</organism>
<keyword evidence="3" id="KW-0472">Membrane</keyword>
<feature type="region of interest" description="Disordered" evidence="4">
    <location>
        <begin position="1"/>
        <end position="24"/>
    </location>
</feature>
<dbReference type="eggNOG" id="ENOG502SDUV">
    <property type="taxonomic scope" value="Eukaryota"/>
</dbReference>
<dbReference type="OMA" id="WWGLPED"/>
<protein>
    <recommendedName>
        <fullName evidence="3">COX assembly mitochondrial protein</fullName>
    </recommendedName>
</protein>
<dbReference type="AlphaFoldDB" id="U4LGZ2"/>
<dbReference type="STRING" id="1076935.U4LGZ2"/>
<gene>
    <name evidence="5" type="ORF">PCON_10670</name>
</gene>
<evidence type="ECO:0000256" key="4">
    <source>
        <dbReference type="SAM" id="MobiDB-lite"/>
    </source>
</evidence>
<evidence type="ECO:0000256" key="1">
    <source>
        <dbReference type="ARBA" id="ARBA00007347"/>
    </source>
</evidence>
<dbReference type="Pfam" id="PF08583">
    <property type="entry name" value="Cmc1"/>
    <property type="match status" value="1"/>
</dbReference>
<dbReference type="OrthoDB" id="6224010at2759"/>
<comment type="similarity">
    <text evidence="1 3">Belongs to the CMC family.</text>
</comment>
<dbReference type="Proteomes" id="UP000018144">
    <property type="component" value="Unassembled WGS sequence"/>
</dbReference>
<dbReference type="InterPro" id="IPR013892">
    <property type="entry name" value="Cyt_c_biogenesis_Cmc1-like"/>
</dbReference>
<dbReference type="GO" id="GO:0005743">
    <property type="term" value="C:mitochondrial inner membrane"/>
    <property type="evidence" value="ECO:0007669"/>
    <property type="project" value="UniProtKB-SubCell"/>
</dbReference>
<name>U4LGZ2_PYROM</name>
<sequence length="128" mass="14275">MSAPTETPRSALPSRNPMPLSASQEGQVKDIYFAKVRGLCAEEIRLFAECARGRTITATWACKDSRAAMNKCMISHATQENKDAAREEWFRQRMEKKKLKPTDPNAQVEVVKGAPKGEVPEVKRAGWA</sequence>
<dbReference type="PANTHER" id="PTHR22977:SF5">
    <property type="entry name" value="COX ASSEMBLY MITOCHONDRIAL PROTEIN HOMOLOG"/>
    <property type="match status" value="1"/>
</dbReference>
<keyword evidence="2" id="KW-1015">Disulfide bond</keyword>
<keyword evidence="3" id="KW-0999">Mitochondrion inner membrane</keyword>
<evidence type="ECO:0000313" key="6">
    <source>
        <dbReference type="Proteomes" id="UP000018144"/>
    </source>
</evidence>
<accession>U4LGZ2</accession>
<comment type="subcellular location">
    <subcellularLocation>
        <location evidence="3">Mitochondrion inner membrane</location>
    </subcellularLocation>
</comment>
<proteinExistence type="inferred from homology"/>
<reference evidence="5 6" key="1">
    <citation type="journal article" date="2013" name="PLoS Genet.">
        <title>The genome and development-dependent transcriptomes of Pyronema confluens: a window into fungal evolution.</title>
        <authorList>
            <person name="Traeger S."/>
            <person name="Altegoer F."/>
            <person name="Freitag M."/>
            <person name="Gabaldon T."/>
            <person name="Kempken F."/>
            <person name="Kumar A."/>
            <person name="Marcet-Houben M."/>
            <person name="Poggeler S."/>
            <person name="Stajich J.E."/>
            <person name="Nowrousian M."/>
        </authorList>
    </citation>
    <scope>NUCLEOTIDE SEQUENCE [LARGE SCALE GENOMIC DNA]</scope>
    <source>
        <strain evidence="6">CBS 100304</strain>
        <tissue evidence="5">Vegetative mycelium</tissue>
    </source>
</reference>
<keyword evidence="6" id="KW-1185">Reference proteome</keyword>
<keyword evidence="3" id="KW-0496">Mitochondrion</keyword>
<dbReference type="EMBL" id="HF935589">
    <property type="protein sequence ID" value="CCX31369.1"/>
    <property type="molecule type" value="Genomic_DNA"/>
</dbReference>